<dbReference type="GeneTree" id="ENSGT00390000010825"/>
<proteinExistence type="inferred from homology"/>
<reference evidence="11 14" key="4">
    <citation type="journal article" date="2020" name="Nature">
        <title>Six reference-quality genomes reveal evolution of bat adaptations.</title>
        <authorList>
            <person name="Jebb D."/>
            <person name="Huang Z."/>
            <person name="Pippel M."/>
            <person name="Hughes G.M."/>
            <person name="Lavrichenko K."/>
            <person name="Devanna P."/>
            <person name="Winkler S."/>
            <person name="Jermiin L.S."/>
            <person name="Skirmuntt E.C."/>
            <person name="Katzourakis A."/>
            <person name="Burkitt-Gray L."/>
            <person name="Ray D.A."/>
            <person name="Sullivan K.A.M."/>
            <person name="Roscito J.G."/>
            <person name="Kirilenko B.M."/>
            <person name="Davalos L.M."/>
            <person name="Corthals A.P."/>
            <person name="Power M.L."/>
            <person name="Jones G."/>
            <person name="Ransome R.D."/>
            <person name="Dechmann D.K.N."/>
            <person name="Locatelli A.G."/>
            <person name="Puechmaille S.J."/>
            <person name="Fedrigo O."/>
            <person name="Jarvis E.D."/>
            <person name="Hiller M."/>
            <person name="Vernes S.C."/>
            <person name="Myers E.W."/>
            <person name="Teeling E.C."/>
        </authorList>
    </citation>
    <scope>NUCLEOTIDE SEQUENCE [LARGE SCALE GENOMIC DNA]</scope>
    <source>
        <strain evidence="11">MRhiFer1</strain>
        <tissue evidence="11">Lung</tissue>
    </source>
</reference>
<comment type="subunit">
    <text evidence="10">Microtubule inner protein component of sperm flagellar doublet microtubules.</text>
</comment>
<reference evidence="12 13" key="3">
    <citation type="submission" date="2018-12" db="EMBL/GenBank/DDBJ databases">
        <title>G10K-VGP greater horseshoe bat female genome, primary haplotype.</title>
        <authorList>
            <person name="Teeling E."/>
            <person name="Myers G."/>
            <person name="Vernes S."/>
            <person name="Pippel M."/>
            <person name="Winkler S."/>
            <person name="Fedrigo O."/>
            <person name="Rhie A."/>
            <person name="Koren S."/>
            <person name="Phillippy A."/>
            <person name="Lewin H."/>
            <person name="Damas J."/>
            <person name="Howe K."/>
            <person name="Mountcastle J."/>
            <person name="Jarvis E.D."/>
        </authorList>
    </citation>
    <scope>NUCLEOTIDE SEQUENCE [LARGE SCALE GENOMIC DNA]</scope>
</reference>
<evidence type="ECO:0000313" key="14">
    <source>
        <dbReference type="Proteomes" id="UP000585614"/>
    </source>
</evidence>
<dbReference type="CTD" id="158787"/>
<evidence type="ECO:0000256" key="8">
    <source>
        <dbReference type="ARBA" id="ARBA00023273"/>
    </source>
</evidence>
<dbReference type="PANTHER" id="PTHR14517:SF11">
    <property type="entry name" value="RIB43A-LIKE WITH COILED-COILS PROTEIN 1"/>
    <property type="match status" value="1"/>
</dbReference>
<evidence type="ECO:0000256" key="7">
    <source>
        <dbReference type="ARBA" id="ARBA00023212"/>
    </source>
</evidence>
<evidence type="ECO:0000313" key="13">
    <source>
        <dbReference type="Proteomes" id="UP000472240"/>
    </source>
</evidence>
<dbReference type="AlphaFoldDB" id="A0A671DQ19"/>
<keyword evidence="5" id="KW-0175">Coiled coil</keyword>
<keyword evidence="13" id="KW-1185">Reference proteome</keyword>
<dbReference type="GO" id="GO:0160111">
    <property type="term" value="C:axonemal A tubule inner sheath"/>
    <property type="evidence" value="ECO:0007669"/>
    <property type="project" value="Ensembl"/>
</dbReference>
<comment type="similarity">
    <text evidence="2">Belongs to the RIB43A family.</text>
</comment>
<evidence type="ECO:0000256" key="6">
    <source>
        <dbReference type="ARBA" id="ARBA00023069"/>
    </source>
</evidence>
<gene>
    <name evidence="12" type="primary">RIBC1</name>
    <name evidence="11" type="ORF">mRhiFer1_014364</name>
</gene>
<reference evidence="12 13" key="2">
    <citation type="journal article" date="2018" name="Annu Rev Anim Biosci">
        <title>Bat Biology, Genomes, and the Bat1K Project: To Generate Chromosome-Level Genomes for All Living Bat Species.</title>
        <authorList>
            <person name="Teeling E.C."/>
            <person name="Vernes S.C."/>
            <person name="Davalos L.M."/>
            <person name="Ray D.A."/>
            <person name="Gilbert M.T.P."/>
            <person name="Myers E."/>
        </authorList>
    </citation>
    <scope>NUCLEOTIDE SEQUENCE</scope>
</reference>
<keyword evidence="4" id="KW-0282">Flagellum</keyword>
<dbReference type="GO" id="GO:0036126">
    <property type="term" value="C:sperm flagellum"/>
    <property type="evidence" value="ECO:0007669"/>
    <property type="project" value="Ensembl"/>
</dbReference>
<evidence type="ECO:0000256" key="4">
    <source>
        <dbReference type="ARBA" id="ARBA00022846"/>
    </source>
</evidence>
<dbReference type="Ensembl" id="ENSRFET00010003530.1">
    <property type="protein sequence ID" value="ENSRFEP00010003219.1"/>
    <property type="gene ID" value="ENSRFEG00010002277.1"/>
</dbReference>
<reference evidence="12" key="5">
    <citation type="submission" date="2025-05" db="UniProtKB">
        <authorList>
            <consortium name="Ensembl"/>
        </authorList>
    </citation>
    <scope>IDENTIFICATION</scope>
</reference>
<evidence type="ECO:0000256" key="2">
    <source>
        <dbReference type="ARBA" id="ARBA00006875"/>
    </source>
</evidence>
<keyword evidence="3" id="KW-0963">Cytoplasm</keyword>
<evidence type="ECO:0000256" key="10">
    <source>
        <dbReference type="ARBA" id="ARBA00046435"/>
    </source>
</evidence>
<dbReference type="Proteomes" id="UP000585614">
    <property type="component" value="Unassembled WGS sequence"/>
</dbReference>
<keyword evidence="7" id="KW-0206">Cytoskeleton</keyword>
<dbReference type="RefSeq" id="XP_032960278.1">
    <property type="nucleotide sequence ID" value="XM_033104387.1"/>
</dbReference>
<comment type="subcellular location">
    <subcellularLocation>
        <location evidence="1">Cytoplasm</location>
        <location evidence="1">Cytoskeleton</location>
        <location evidence="1">Flagellum axoneme</location>
    </subcellularLocation>
</comment>
<accession>A0A671DQ19</accession>
<dbReference type="InterPro" id="IPR008805">
    <property type="entry name" value="RIB43A"/>
</dbReference>
<dbReference type="GO" id="GO:0030317">
    <property type="term" value="P:flagellated sperm motility"/>
    <property type="evidence" value="ECO:0007669"/>
    <property type="project" value="Ensembl"/>
</dbReference>
<evidence type="ECO:0000313" key="12">
    <source>
        <dbReference type="Ensembl" id="ENSRFEP00010003219.1"/>
    </source>
</evidence>
<sequence>MFRLYLPPDPKEVAAIEARRNREKERQNQIFNVRTRVLGVDVAALNSQVEEQKLWKATERSKEAAYGTSQVQYDMVAQMLQKEEAERTRRLAKKVQEFREQKQQLKNRHEFNLSDQDQHWKEFPAHAGDYGPASMQCFAGEDRDRATCLRMQQEQFRYSLDKQMQERQQARLDEQYADKLSDQLRLAMDARAIQVAKLEESCRLAMSSARANVNRAKAAELAEQKRLEHEHQQEANFMEIHHQIISDLLTENPQVAQHSASPRRVLAYCWKGMTPEQRAAIMKAQEMQRHEQEAQRQAKQALDAEWESQTSCLAQAAMELEEQERQLCAEFQRGLGSFNQQLAKEQKAQENYLNSVIYTNQPTLEYHLQFNTSSR</sequence>
<keyword evidence="8" id="KW-0966">Cell projection</keyword>
<dbReference type="PANTHER" id="PTHR14517">
    <property type="entry name" value="RIB43A-RELATED"/>
    <property type="match status" value="1"/>
</dbReference>
<dbReference type="KEGG" id="rfq:117021342"/>
<name>A0A671DQ19_RHIFE</name>
<organism evidence="12 13">
    <name type="scientific">Rhinolophus ferrumequinum</name>
    <name type="common">Greater horseshoe bat</name>
    <dbReference type="NCBI Taxonomy" id="59479"/>
    <lineage>
        <taxon>Eukaryota</taxon>
        <taxon>Metazoa</taxon>
        <taxon>Chordata</taxon>
        <taxon>Craniata</taxon>
        <taxon>Vertebrata</taxon>
        <taxon>Euteleostomi</taxon>
        <taxon>Mammalia</taxon>
        <taxon>Eutheria</taxon>
        <taxon>Laurasiatheria</taxon>
        <taxon>Chiroptera</taxon>
        <taxon>Yinpterochiroptera</taxon>
        <taxon>Rhinolophoidea</taxon>
        <taxon>Rhinolophidae</taxon>
        <taxon>Rhinolophinae</taxon>
        <taxon>Rhinolophus</taxon>
    </lineage>
</organism>
<keyword evidence="6" id="KW-0969">Cilium</keyword>
<dbReference type="OrthoDB" id="429119at2759"/>
<dbReference type="Proteomes" id="UP000472240">
    <property type="component" value="Chromosome 1"/>
</dbReference>
<evidence type="ECO:0000256" key="3">
    <source>
        <dbReference type="ARBA" id="ARBA00022490"/>
    </source>
</evidence>
<dbReference type="Pfam" id="PF05914">
    <property type="entry name" value="RIB43A"/>
    <property type="match status" value="1"/>
</dbReference>
<evidence type="ECO:0000256" key="9">
    <source>
        <dbReference type="ARBA" id="ARBA00041087"/>
    </source>
</evidence>
<protein>
    <recommendedName>
        <fullName evidence="9">RIB43A-like with coiled-coils protein 1</fullName>
    </recommendedName>
</protein>
<evidence type="ECO:0000313" key="11">
    <source>
        <dbReference type="EMBL" id="KAF6390737.1"/>
    </source>
</evidence>
<dbReference type="OMA" id="CLKMQQE"/>
<dbReference type="GeneID" id="117021342"/>
<dbReference type="EMBL" id="JACAGC010000001">
    <property type="protein sequence ID" value="KAF6390737.1"/>
    <property type="molecule type" value="Genomic_DNA"/>
</dbReference>
<reference evidence="12 13" key="1">
    <citation type="journal article" date="2015" name="Annu Rev Anim Biosci">
        <title>The Genome 10K Project: a way forward.</title>
        <authorList>
            <person name="Koepfli K.P."/>
            <person name="Paten B."/>
            <person name="O'Brien S.J."/>
            <person name="Koepfli K.P."/>
            <person name="Paten B."/>
            <person name="Antunes A."/>
            <person name="Belov K."/>
            <person name="Bustamante C."/>
            <person name="Castoe T.A."/>
            <person name="Clawson H."/>
            <person name="Crawford A.J."/>
            <person name="Diekhans M."/>
            <person name="Distel D."/>
            <person name="Durbin R."/>
            <person name="Earl D."/>
            <person name="Fujita M.K."/>
            <person name="Gamble T."/>
            <person name="Georges A."/>
            <person name="Gemmell N."/>
            <person name="Gilbert M.T."/>
            <person name="Graves J.M."/>
            <person name="Green R.E."/>
            <person name="Hickey G."/>
            <person name="Jarvis E.D."/>
            <person name="Johnson W."/>
            <person name="Komissarov A."/>
            <person name="Korf I."/>
            <person name="Kuhn R."/>
            <person name="Larkin D.M."/>
            <person name="Lewin H."/>
            <person name="Lopez J.V."/>
            <person name="Ma J."/>
            <person name="Marques-Bonet T."/>
            <person name="Miller W."/>
            <person name="Murphy R."/>
            <person name="Pevzner P."/>
            <person name="Shapiro B."/>
            <person name="Steiner C."/>
            <person name="Tamazian G."/>
            <person name="Venkatesh B."/>
            <person name="Wang J."/>
            <person name="Wayne R."/>
            <person name="Wiley E."/>
            <person name="Yang H."/>
            <person name="Zhang G."/>
            <person name="Haussler D."/>
            <person name="Ryder O."/>
            <person name="O'Brien S.J."/>
        </authorList>
    </citation>
    <scope>NUCLEOTIDE SEQUENCE</scope>
</reference>
<evidence type="ECO:0000256" key="1">
    <source>
        <dbReference type="ARBA" id="ARBA00004611"/>
    </source>
</evidence>
<evidence type="ECO:0000256" key="5">
    <source>
        <dbReference type="ARBA" id="ARBA00023054"/>
    </source>
</evidence>
<dbReference type="RefSeq" id="XP_032960271.1">
    <property type="nucleotide sequence ID" value="XM_033104380.1"/>
</dbReference>